<sequence>MQERLQKYISQAGIASRRHAEELILAGKVKVNGRVVKILGTKVDSAKDKVEVDGKKIGQQKLIYLVLNKPKRYMTTRNDPRARRTVFDLLPAELKNVVWPVGRLDFDTEGLLVFTNDGELTQAMTHPSMEHEKEYEVILDKELSRGRIEKIETGMMIDGKMTAPAKIKTAGTTVHIVIHEGMNRQVRKMFGELGFSVRNLKRIRIGKLKLGNDLPVGKFIFLDKSQIV</sequence>
<keyword evidence="3" id="KW-0694">RNA-binding</keyword>
<dbReference type="Pfam" id="PF00849">
    <property type="entry name" value="PseudoU_synth_2"/>
    <property type="match status" value="1"/>
</dbReference>
<dbReference type="GO" id="GO:0003723">
    <property type="term" value="F:RNA binding"/>
    <property type="evidence" value="ECO:0007669"/>
    <property type="project" value="UniProtKB-KW"/>
</dbReference>
<dbReference type="InterPro" id="IPR000748">
    <property type="entry name" value="PsdUridine_synth_RsuA/RluB/E/F"/>
</dbReference>
<evidence type="ECO:0000256" key="3">
    <source>
        <dbReference type="PROSITE-ProRule" id="PRU00182"/>
    </source>
</evidence>
<dbReference type="NCBIfam" id="TIGR00093">
    <property type="entry name" value="pseudouridine synthase"/>
    <property type="match status" value="1"/>
</dbReference>
<dbReference type="InterPro" id="IPR042092">
    <property type="entry name" value="PsdUridine_s_RsuA/RluB/E/F_cat"/>
</dbReference>
<dbReference type="SMART" id="SM00363">
    <property type="entry name" value="S4"/>
    <property type="match status" value="1"/>
</dbReference>
<organism evidence="6 7">
    <name type="scientific">Candidatus Doudnabacteria bacterium RIFCSPHIGHO2_12_FULL_48_16</name>
    <dbReference type="NCBI Taxonomy" id="1817838"/>
    <lineage>
        <taxon>Bacteria</taxon>
        <taxon>Candidatus Doudnaibacteriota</taxon>
    </lineage>
</organism>
<accession>A0A1F5PJU8</accession>
<dbReference type="EMBL" id="MFEY01000007">
    <property type="protein sequence ID" value="OGE90213.1"/>
    <property type="molecule type" value="Genomic_DNA"/>
</dbReference>
<dbReference type="GO" id="GO:0000455">
    <property type="term" value="P:enzyme-directed rRNA pseudouridine synthesis"/>
    <property type="evidence" value="ECO:0007669"/>
    <property type="project" value="UniProtKB-ARBA"/>
</dbReference>
<dbReference type="InterPro" id="IPR036986">
    <property type="entry name" value="S4_RNA-bd_sf"/>
</dbReference>
<evidence type="ECO:0000256" key="4">
    <source>
        <dbReference type="RuleBase" id="RU003887"/>
    </source>
</evidence>
<protein>
    <recommendedName>
        <fullName evidence="4">Pseudouridine synthase</fullName>
        <ecNumber evidence="4">5.4.99.-</ecNumber>
    </recommendedName>
</protein>
<dbReference type="InterPro" id="IPR020094">
    <property type="entry name" value="TruA/RsuA/RluB/E/F_N"/>
</dbReference>
<dbReference type="PROSITE" id="PS50889">
    <property type="entry name" value="S4"/>
    <property type="match status" value="1"/>
</dbReference>
<comment type="caution">
    <text evidence="6">The sequence shown here is derived from an EMBL/GenBank/DDBJ whole genome shotgun (WGS) entry which is preliminary data.</text>
</comment>
<name>A0A1F5PJU8_9BACT</name>
<dbReference type="CDD" id="cd00165">
    <property type="entry name" value="S4"/>
    <property type="match status" value="1"/>
</dbReference>
<dbReference type="AlphaFoldDB" id="A0A1F5PJU8"/>
<keyword evidence="2 4" id="KW-0413">Isomerase</keyword>
<reference evidence="6 7" key="1">
    <citation type="journal article" date="2016" name="Nat. Commun.">
        <title>Thousands of microbial genomes shed light on interconnected biogeochemical processes in an aquifer system.</title>
        <authorList>
            <person name="Anantharaman K."/>
            <person name="Brown C.T."/>
            <person name="Hug L.A."/>
            <person name="Sharon I."/>
            <person name="Castelle C.J."/>
            <person name="Probst A.J."/>
            <person name="Thomas B.C."/>
            <person name="Singh A."/>
            <person name="Wilkins M.J."/>
            <person name="Karaoz U."/>
            <person name="Brodie E.L."/>
            <person name="Williams K.H."/>
            <person name="Hubbard S.S."/>
            <person name="Banfield J.F."/>
        </authorList>
    </citation>
    <scope>NUCLEOTIDE SEQUENCE [LARGE SCALE GENOMIC DNA]</scope>
</reference>
<dbReference type="SUPFAM" id="SSF55174">
    <property type="entry name" value="Alpha-L RNA-binding motif"/>
    <property type="match status" value="1"/>
</dbReference>
<dbReference type="InterPro" id="IPR050343">
    <property type="entry name" value="RsuA_PseudoU_synthase"/>
</dbReference>
<evidence type="ECO:0000259" key="5">
    <source>
        <dbReference type="SMART" id="SM00363"/>
    </source>
</evidence>
<dbReference type="PROSITE" id="PS01149">
    <property type="entry name" value="PSI_RSU"/>
    <property type="match status" value="1"/>
</dbReference>
<comment type="similarity">
    <text evidence="1 4">Belongs to the pseudouridine synthase RsuA family.</text>
</comment>
<feature type="domain" description="RNA-binding S4" evidence="5">
    <location>
        <begin position="3"/>
        <end position="63"/>
    </location>
</feature>
<dbReference type="Gene3D" id="3.30.70.580">
    <property type="entry name" value="Pseudouridine synthase I, catalytic domain, N-terminal subdomain"/>
    <property type="match status" value="1"/>
</dbReference>
<evidence type="ECO:0000313" key="7">
    <source>
        <dbReference type="Proteomes" id="UP000177682"/>
    </source>
</evidence>
<dbReference type="InterPro" id="IPR006145">
    <property type="entry name" value="PsdUridine_synth_RsuA/RluA"/>
</dbReference>
<dbReference type="Proteomes" id="UP000177682">
    <property type="component" value="Unassembled WGS sequence"/>
</dbReference>
<evidence type="ECO:0000256" key="1">
    <source>
        <dbReference type="ARBA" id="ARBA00008348"/>
    </source>
</evidence>
<proteinExistence type="inferred from homology"/>
<dbReference type="InterPro" id="IPR020103">
    <property type="entry name" value="PsdUridine_synth_cat_dom_sf"/>
</dbReference>
<dbReference type="InterPro" id="IPR018496">
    <property type="entry name" value="PsdUridine_synth_RsuA/RluB_CS"/>
</dbReference>
<dbReference type="CDD" id="cd02870">
    <property type="entry name" value="PseudoU_synth_RsuA_like"/>
    <property type="match status" value="1"/>
</dbReference>
<dbReference type="GO" id="GO:0120159">
    <property type="term" value="F:rRNA pseudouridine synthase activity"/>
    <property type="evidence" value="ECO:0007669"/>
    <property type="project" value="UniProtKB-ARBA"/>
</dbReference>
<dbReference type="SUPFAM" id="SSF55120">
    <property type="entry name" value="Pseudouridine synthase"/>
    <property type="match status" value="1"/>
</dbReference>
<evidence type="ECO:0000313" key="6">
    <source>
        <dbReference type="EMBL" id="OGE90213.1"/>
    </source>
</evidence>
<dbReference type="Gene3D" id="3.10.290.10">
    <property type="entry name" value="RNA-binding S4 domain"/>
    <property type="match status" value="1"/>
</dbReference>
<dbReference type="InterPro" id="IPR002942">
    <property type="entry name" value="S4_RNA-bd"/>
</dbReference>
<dbReference type="Pfam" id="PF01479">
    <property type="entry name" value="S4"/>
    <property type="match status" value="1"/>
</dbReference>
<evidence type="ECO:0000256" key="2">
    <source>
        <dbReference type="ARBA" id="ARBA00023235"/>
    </source>
</evidence>
<dbReference type="Gene3D" id="3.30.70.1560">
    <property type="entry name" value="Alpha-L RNA-binding motif"/>
    <property type="match status" value="1"/>
</dbReference>
<dbReference type="EC" id="5.4.99.-" evidence="4"/>
<dbReference type="PANTHER" id="PTHR47683:SF2">
    <property type="entry name" value="RNA-BINDING S4 DOMAIN-CONTAINING PROTEIN"/>
    <property type="match status" value="1"/>
</dbReference>
<dbReference type="PANTHER" id="PTHR47683">
    <property type="entry name" value="PSEUDOURIDINE SYNTHASE FAMILY PROTEIN-RELATED"/>
    <property type="match status" value="1"/>
</dbReference>
<gene>
    <name evidence="6" type="ORF">A3E29_03885</name>
</gene>
<dbReference type="FunFam" id="3.10.290.10:FF:000003">
    <property type="entry name" value="Pseudouridine synthase"/>
    <property type="match status" value="1"/>
</dbReference>